<sequence length="180" mass="19988">MLPAVFDTGAAKVDAEDRADGSRLYTRRADGRKFASHLTDQHANRTGCLQTLPSPIEVAVRRETITLAQYAAAEQYRRDYLIAFSGTLKSPDFAGSGVRTNPADNWRIRDSQAMARHHWRVATALITKQLGSGYVDLLTSIVVDEVPANRVAKRLKLPGRVGIRMLREVLDVLVTHYSAQ</sequence>
<feature type="domain" description="DUF6456" evidence="1">
    <location>
        <begin position="65"/>
        <end position="178"/>
    </location>
</feature>
<reference evidence="2" key="1">
    <citation type="submission" date="2016-08" db="EMBL/GenBank/DDBJ databases">
        <authorList>
            <person name="Seilhamer J.J."/>
        </authorList>
    </citation>
    <scope>NUCLEOTIDE SEQUENCE</scope>
    <source>
        <strain evidence="2">86</strain>
    </source>
</reference>
<dbReference type="InterPro" id="IPR045599">
    <property type="entry name" value="DUF6456"/>
</dbReference>
<evidence type="ECO:0000313" key="2">
    <source>
        <dbReference type="EMBL" id="SCM71634.1"/>
    </source>
</evidence>
<organism evidence="2">
    <name type="scientific">uncultured Pleomorphomonas sp</name>
    <dbReference type="NCBI Taxonomy" id="442121"/>
    <lineage>
        <taxon>Bacteria</taxon>
        <taxon>Pseudomonadati</taxon>
        <taxon>Pseudomonadota</taxon>
        <taxon>Alphaproteobacteria</taxon>
        <taxon>Hyphomicrobiales</taxon>
        <taxon>Pleomorphomonadaceae</taxon>
        <taxon>Pleomorphomonas</taxon>
        <taxon>environmental samples</taxon>
    </lineage>
</organism>
<gene>
    <name evidence="2" type="ORF">KL86PLE_100293</name>
</gene>
<dbReference type="AlphaFoldDB" id="A0A212L241"/>
<accession>A0A212L241</accession>
<protein>
    <recommendedName>
        <fullName evidence="1">DUF6456 domain-containing protein</fullName>
    </recommendedName>
</protein>
<proteinExistence type="predicted"/>
<dbReference type="Pfam" id="PF20057">
    <property type="entry name" value="DUF6456"/>
    <property type="match status" value="1"/>
</dbReference>
<dbReference type="RefSeq" id="WP_288199094.1">
    <property type="nucleotide sequence ID" value="NZ_LT608334.1"/>
</dbReference>
<evidence type="ECO:0000259" key="1">
    <source>
        <dbReference type="Pfam" id="PF20057"/>
    </source>
</evidence>
<name>A0A212L241_9HYPH</name>
<dbReference type="EMBL" id="FMJD01000002">
    <property type="protein sequence ID" value="SCM71634.1"/>
    <property type="molecule type" value="Genomic_DNA"/>
</dbReference>